<keyword evidence="3" id="KW-0808">Transferase</keyword>
<feature type="domain" description="Protein kinase" evidence="11">
    <location>
        <begin position="28"/>
        <end position="284"/>
    </location>
</feature>
<dbReference type="Gene3D" id="1.10.510.10">
    <property type="entry name" value="Transferase(Phosphotransferase) domain 1"/>
    <property type="match status" value="1"/>
</dbReference>
<dbReference type="PROSITE" id="PS50011">
    <property type="entry name" value="PROTEIN_KINASE_DOM"/>
    <property type="match status" value="1"/>
</dbReference>
<dbReference type="AlphaFoldDB" id="A0A326U8N5"/>
<evidence type="ECO:0000256" key="7">
    <source>
        <dbReference type="ARBA" id="ARBA00047899"/>
    </source>
</evidence>
<comment type="caution">
    <text evidence="12">The sequence shown here is derived from an EMBL/GenBank/DDBJ whole genome shotgun (WGS) entry which is preliminary data.</text>
</comment>
<dbReference type="InterPro" id="IPR000253">
    <property type="entry name" value="FHA_dom"/>
</dbReference>
<evidence type="ECO:0000256" key="4">
    <source>
        <dbReference type="ARBA" id="ARBA00022741"/>
    </source>
</evidence>
<name>A0A326U8N5_THEHA</name>
<organism evidence="12 13">
    <name type="scientific">Thermosporothrix hazakensis</name>
    <dbReference type="NCBI Taxonomy" id="644383"/>
    <lineage>
        <taxon>Bacteria</taxon>
        <taxon>Bacillati</taxon>
        <taxon>Chloroflexota</taxon>
        <taxon>Ktedonobacteria</taxon>
        <taxon>Ktedonobacterales</taxon>
        <taxon>Thermosporotrichaceae</taxon>
        <taxon>Thermosporothrix</taxon>
    </lineage>
</organism>
<evidence type="ECO:0000256" key="2">
    <source>
        <dbReference type="ARBA" id="ARBA00022527"/>
    </source>
</evidence>
<dbReference type="PROSITE" id="PS00108">
    <property type="entry name" value="PROTEIN_KINASE_ST"/>
    <property type="match status" value="1"/>
</dbReference>
<keyword evidence="13" id="KW-1185">Reference proteome</keyword>
<dbReference type="SMART" id="SM00240">
    <property type="entry name" value="FHA"/>
    <property type="match status" value="1"/>
</dbReference>
<dbReference type="InterPro" id="IPR008984">
    <property type="entry name" value="SMAD_FHA_dom_sf"/>
</dbReference>
<keyword evidence="4 9" id="KW-0547">Nucleotide-binding</keyword>
<dbReference type="InterPro" id="IPR017441">
    <property type="entry name" value="Protein_kinase_ATP_BS"/>
</dbReference>
<comment type="catalytic activity">
    <reaction evidence="8">
        <text>L-seryl-[protein] + ATP = O-phospho-L-seryl-[protein] + ADP + H(+)</text>
        <dbReference type="Rhea" id="RHEA:17989"/>
        <dbReference type="Rhea" id="RHEA-COMP:9863"/>
        <dbReference type="Rhea" id="RHEA-COMP:11604"/>
        <dbReference type="ChEBI" id="CHEBI:15378"/>
        <dbReference type="ChEBI" id="CHEBI:29999"/>
        <dbReference type="ChEBI" id="CHEBI:30616"/>
        <dbReference type="ChEBI" id="CHEBI:83421"/>
        <dbReference type="ChEBI" id="CHEBI:456216"/>
        <dbReference type="EC" id="2.7.11.1"/>
    </reaction>
</comment>
<evidence type="ECO:0000313" key="13">
    <source>
        <dbReference type="Proteomes" id="UP000248806"/>
    </source>
</evidence>
<dbReference type="GO" id="GO:0004674">
    <property type="term" value="F:protein serine/threonine kinase activity"/>
    <property type="evidence" value="ECO:0007669"/>
    <property type="project" value="UniProtKB-KW"/>
</dbReference>
<dbReference type="PANTHER" id="PTHR43289">
    <property type="entry name" value="MITOGEN-ACTIVATED PROTEIN KINASE KINASE KINASE 20-RELATED"/>
    <property type="match status" value="1"/>
</dbReference>
<evidence type="ECO:0000256" key="8">
    <source>
        <dbReference type="ARBA" id="ARBA00048679"/>
    </source>
</evidence>
<evidence type="ECO:0000313" key="12">
    <source>
        <dbReference type="EMBL" id="PZW32046.1"/>
    </source>
</evidence>
<gene>
    <name evidence="12" type="ORF">EI42_02072</name>
</gene>
<dbReference type="SMART" id="SM00220">
    <property type="entry name" value="S_TKc"/>
    <property type="match status" value="1"/>
</dbReference>
<dbReference type="EC" id="2.7.11.1" evidence="1"/>
<dbReference type="FunFam" id="3.30.200.20:FF:000035">
    <property type="entry name" value="Serine/threonine protein kinase Stk1"/>
    <property type="match status" value="1"/>
</dbReference>
<evidence type="ECO:0000259" key="11">
    <source>
        <dbReference type="PROSITE" id="PS50011"/>
    </source>
</evidence>
<evidence type="ECO:0000256" key="1">
    <source>
        <dbReference type="ARBA" id="ARBA00012513"/>
    </source>
</evidence>
<comment type="catalytic activity">
    <reaction evidence="7">
        <text>L-threonyl-[protein] + ATP = O-phospho-L-threonyl-[protein] + ADP + H(+)</text>
        <dbReference type="Rhea" id="RHEA:46608"/>
        <dbReference type="Rhea" id="RHEA-COMP:11060"/>
        <dbReference type="Rhea" id="RHEA-COMP:11605"/>
        <dbReference type="ChEBI" id="CHEBI:15378"/>
        <dbReference type="ChEBI" id="CHEBI:30013"/>
        <dbReference type="ChEBI" id="CHEBI:30616"/>
        <dbReference type="ChEBI" id="CHEBI:61977"/>
        <dbReference type="ChEBI" id="CHEBI:456216"/>
        <dbReference type="EC" id="2.7.11.1"/>
    </reaction>
</comment>
<evidence type="ECO:0000256" key="6">
    <source>
        <dbReference type="ARBA" id="ARBA00022840"/>
    </source>
</evidence>
<dbReference type="Gene3D" id="2.60.200.20">
    <property type="match status" value="1"/>
</dbReference>
<dbReference type="EMBL" id="QKUF01000005">
    <property type="protein sequence ID" value="PZW32046.1"/>
    <property type="molecule type" value="Genomic_DNA"/>
</dbReference>
<dbReference type="SUPFAM" id="SSF49879">
    <property type="entry name" value="SMAD/FHA domain"/>
    <property type="match status" value="1"/>
</dbReference>
<dbReference type="RefSeq" id="WP_170142521.1">
    <property type="nucleotide sequence ID" value="NZ_BIFX01000001.1"/>
</dbReference>
<dbReference type="GO" id="GO:0005524">
    <property type="term" value="F:ATP binding"/>
    <property type="evidence" value="ECO:0007669"/>
    <property type="project" value="UniProtKB-UniRule"/>
</dbReference>
<dbReference type="CDD" id="cd00060">
    <property type="entry name" value="FHA"/>
    <property type="match status" value="1"/>
</dbReference>
<dbReference type="Pfam" id="PF00498">
    <property type="entry name" value="FHA"/>
    <property type="match status" value="1"/>
</dbReference>
<dbReference type="InterPro" id="IPR011009">
    <property type="entry name" value="Kinase-like_dom_sf"/>
</dbReference>
<dbReference type="PROSITE" id="PS50006">
    <property type="entry name" value="FHA_DOMAIN"/>
    <property type="match status" value="1"/>
</dbReference>
<dbReference type="Gene3D" id="3.30.200.20">
    <property type="entry name" value="Phosphorylase Kinase, domain 1"/>
    <property type="match status" value="1"/>
</dbReference>
<dbReference type="SUPFAM" id="SSF56112">
    <property type="entry name" value="Protein kinase-like (PK-like)"/>
    <property type="match status" value="1"/>
</dbReference>
<dbReference type="Pfam" id="PF00069">
    <property type="entry name" value="Pkinase"/>
    <property type="match status" value="1"/>
</dbReference>
<feature type="domain" description="FHA" evidence="10">
    <location>
        <begin position="398"/>
        <end position="447"/>
    </location>
</feature>
<reference evidence="12 13" key="1">
    <citation type="submission" date="2018-06" db="EMBL/GenBank/DDBJ databases">
        <title>Genomic Encyclopedia of Archaeal and Bacterial Type Strains, Phase II (KMG-II): from individual species to whole genera.</title>
        <authorList>
            <person name="Goeker M."/>
        </authorList>
    </citation>
    <scope>NUCLEOTIDE SEQUENCE [LARGE SCALE GENOMIC DNA]</scope>
    <source>
        <strain evidence="12 13">ATCC BAA-1881</strain>
    </source>
</reference>
<evidence type="ECO:0000256" key="5">
    <source>
        <dbReference type="ARBA" id="ARBA00022777"/>
    </source>
</evidence>
<dbReference type="PANTHER" id="PTHR43289:SF6">
    <property type="entry name" value="SERINE_THREONINE-PROTEIN KINASE NEKL-3"/>
    <property type="match status" value="1"/>
</dbReference>
<keyword evidence="2 12" id="KW-0723">Serine/threonine-protein kinase</keyword>
<evidence type="ECO:0000259" key="10">
    <source>
        <dbReference type="PROSITE" id="PS50006"/>
    </source>
</evidence>
<feature type="binding site" evidence="9">
    <location>
        <position position="57"/>
    </location>
    <ligand>
        <name>ATP</name>
        <dbReference type="ChEBI" id="CHEBI:30616"/>
    </ligand>
</feature>
<evidence type="ECO:0000256" key="9">
    <source>
        <dbReference type="PROSITE-ProRule" id="PRU10141"/>
    </source>
</evidence>
<sequence length="473" mass="51936">MQPENVYPRRAAEGDDASALIGKTLGSFRIVERIGAGGMASVFKAYQPTLDRYVAVKVLPAYHAREPVFIKRFEQEARSVAKLAHPNIVQIHDFGETDGITYIVMEYVDGGTLKDRLKKPMSVQEAADFIIQAAEGLDCAHRNGIVHRDVKPANMLLRRDGHLLLSDFGIAKILEGTTNLTRVGTGIGTPQYMSPEQGTGQAVDRRSDIYSLGIVFFHCLTGRVPFVAENPLSITLKHVNEPLPVEQLLATGVPPQIVHVVAKMAAKQPADRFQTAEALIEALVNALAASNLSVSRHWRIGTPIQYDLAGNIPRVSGSLPPTSSPQLPPDAPITCFRCEALNPRTRHFCTYCGYKLADNDVIHDRYTDHTGRAPLARLTIQSGAMAGRSFRFHQDVITTIGRTNGCDLIIAGPSVSRRHARLWFADGRWILADLGSSNGTFVNNMRLTHPVVLNDGDRINFGDEVVVFSITYL</sequence>
<dbReference type="CDD" id="cd14014">
    <property type="entry name" value="STKc_PknB_like"/>
    <property type="match status" value="1"/>
</dbReference>
<protein>
    <recommendedName>
        <fullName evidence="1">non-specific serine/threonine protein kinase</fullName>
        <ecNumber evidence="1">2.7.11.1</ecNumber>
    </recommendedName>
</protein>
<dbReference type="PROSITE" id="PS00107">
    <property type="entry name" value="PROTEIN_KINASE_ATP"/>
    <property type="match status" value="1"/>
</dbReference>
<dbReference type="Proteomes" id="UP000248806">
    <property type="component" value="Unassembled WGS sequence"/>
</dbReference>
<accession>A0A326U8N5</accession>
<proteinExistence type="predicted"/>
<keyword evidence="5 12" id="KW-0418">Kinase</keyword>
<keyword evidence="6 9" id="KW-0067">ATP-binding</keyword>
<dbReference type="InterPro" id="IPR008271">
    <property type="entry name" value="Ser/Thr_kinase_AS"/>
</dbReference>
<evidence type="ECO:0000256" key="3">
    <source>
        <dbReference type="ARBA" id="ARBA00022679"/>
    </source>
</evidence>
<dbReference type="InterPro" id="IPR000719">
    <property type="entry name" value="Prot_kinase_dom"/>
</dbReference>
<dbReference type="FunFam" id="1.10.510.10:FF:000021">
    <property type="entry name" value="Serine/threonine protein kinase"/>
    <property type="match status" value="1"/>
</dbReference>